<dbReference type="GO" id="GO:0046168">
    <property type="term" value="P:glycerol-3-phosphate catabolic process"/>
    <property type="evidence" value="ECO:0007669"/>
    <property type="project" value="InterPro"/>
</dbReference>
<feature type="domain" description="Glycerol-3-phosphate dehydrogenase NAD-dependent N-terminal" evidence="1">
    <location>
        <begin position="3"/>
        <end position="41"/>
    </location>
</feature>
<evidence type="ECO:0000313" key="2">
    <source>
        <dbReference type="EMBL" id="MBR7678924.1"/>
    </source>
</evidence>
<protein>
    <submittedName>
        <fullName evidence="2">Glycerol-3-phosphate dehydrogenase</fullName>
    </submittedName>
</protein>
<dbReference type="SUPFAM" id="SSF51735">
    <property type="entry name" value="NAD(P)-binding Rossmann-fold domains"/>
    <property type="match status" value="1"/>
</dbReference>
<dbReference type="InterPro" id="IPR011128">
    <property type="entry name" value="G3P_DH_NAD-dep_N"/>
</dbReference>
<reference evidence="2" key="1">
    <citation type="submission" date="2021-04" db="EMBL/GenBank/DDBJ databases">
        <title>Sequencing of actinobacteria type strains.</title>
        <authorList>
            <person name="Nguyen G.-S."/>
            <person name="Wentzel A."/>
        </authorList>
    </citation>
    <scope>NUCLEOTIDE SEQUENCE</scope>
    <source>
        <strain evidence="2">DSM 42095</strain>
    </source>
</reference>
<sequence length="41" mass="4432">MTKVSILGAGSWGTALALVLADNQYDVCICGHREELIQQIN</sequence>
<comment type="caution">
    <text evidence="2">The sequence shown here is derived from an EMBL/GenBank/DDBJ whole genome shotgun (WGS) entry which is preliminary data.</text>
</comment>
<accession>A0A8T4JBI8</accession>
<dbReference type="GO" id="GO:0016616">
    <property type="term" value="F:oxidoreductase activity, acting on the CH-OH group of donors, NAD or NADP as acceptor"/>
    <property type="evidence" value="ECO:0007669"/>
    <property type="project" value="InterPro"/>
</dbReference>
<dbReference type="InterPro" id="IPR036291">
    <property type="entry name" value="NAD(P)-bd_dom_sf"/>
</dbReference>
<keyword evidence="3" id="KW-1185">Reference proteome</keyword>
<dbReference type="AlphaFoldDB" id="A0A8T4JBI8"/>
<dbReference type="Pfam" id="PF01210">
    <property type="entry name" value="NAD_Gly3P_dh_N"/>
    <property type="match status" value="1"/>
</dbReference>
<feature type="non-terminal residue" evidence="2">
    <location>
        <position position="41"/>
    </location>
</feature>
<dbReference type="GO" id="GO:0051287">
    <property type="term" value="F:NAD binding"/>
    <property type="evidence" value="ECO:0007669"/>
    <property type="project" value="InterPro"/>
</dbReference>
<evidence type="ECO:0000259" key="1">
    <source>
        <dbReference type="Pfam" id="PF01210"/>
    </source>
</evidence>
<dbReference type="Proteomes" id="UP000675554">
    <property type="component" value="Unassembled WGS sequence"/>
</dbReference>
<proteinExistence type="predicted"/>
<dbReference type="EMBL" id="JAGSMN010002022">
    <property type="protein sequence ID" value="MBR7678924.1"/>
    <property type="molecule type" value="Genomic_DNA"/>
</dbReference>
<organism evidence="2 3">
    <name type="scientific">Streptomyces daliensis</name>
    <dbReference type="NCBI Taxonomy" id="299421"/>
    <lineage>
        <taxon>Bacteria</taxon>
        <taxon>Bacillati</taxon>
        <taxon>Actinomycetota</taxon>
        <taxon>Actinomycetes</taxon>
        <taxon>Kitasatosporales</taxon>
        <taxon>Streptomycetaceae</taxon>
        <taxon>Streptomyces</taxon>
    </lineage>
</organism>
<evidence type="ECO:0000313" key="3">
    <source>
        <dbReference type="Proteomes" id="UP000675554"/>
    </source>
</evidence>
<dbReference type="Gene3D" id="3.40.50.720">
    <property type="entry name" value="NAD(P)-binding Rossmann-like Domain"/>
    <property type="match status" value="1"/>
</dbReference>
<name>A0A8T4JBI8_9ACTN</name>
<gene>
    <name evidence="2" type="ORF">KDA82_39465</name>
</gene>